<sequence length="150" mass="16442">MNKLLTITPLIAGVVCGAAVSYSDDNQVNRHMISHTVVHVSSTNPDDDFAVTLPMRIELTLKENSSYDVYAVLPQGRVGYTGSGIYELDSDGVFFAMQEHQPLDIAPLRKGIIEQLFVRPGSFDGHMKVAKLGENNAALVGHKVILHMTY</sequence>
<reference evidence="1 2" key="1">
    <citation type="submission" date="2021-02" db="EMBL/GenBank/DDBJ databases">
        <title>Draft Genome Sequences of 5 Vibrio neptunius Strains Isolated From of Bivalve Hatcheries.</title>
        <authorList>
            <person name="Galvis F."/>
            <person name="Barja J.L."/>
            <person name="Lemos M.L."/>
            <person name="Balado M."/>
        </authorList>
    </citation>
    <scope>NUCLEOTIDE SEQUENCE [LARGE SCALE GENOMIC DNA]</scope>
    <source>
        <strain evidence="1 2">PP-145.98</strain>
    </source>
</reference>
<dbReference type="RefSeq" id="WP_206368656.1">
    <property type="nucleotide sequence ID" value="NZ_CAWPTM010000101.1"/>
</dbReference>
<gene>
    <name evidence="1" type="ORF">JYA62_01960</name>
</gene>
<protein>
    <submittedName>
        <fullName evidence="1">Uncharacterized protein</fullName>
    </submittedName>
</protein>
<dbReference type="Proteomes" id="UP000779070">
    <property type="component" value="Unassembled WGS sequence"/>
</dbReference>
<organism evidence="1 2">
    <name type="scientific">Vibrio neptunius</name>
    <dbReference type="NCBI Taxonomy" id="170651"/>
    <lineage>
        <taxon>Bacteria</taxon>
        <taxon>Pseudomonadati</taxon>
        <taxon>Pseudomonadota</taxon>
        <taxon>Gammaproteobacteria</taxon>
        <taxon>Vibrionales</taxon>
        <taxon>Vibrionaceae</taxon>
        <taxon>Vibrio</taxon>
    </lineage>
</organism>
<keyword evidence="2" id="KW-1185">Reference proteome</keyword>
<accession>A0ABS2ZYB8</accession>
<evidence type="ECO:0000313" key="2">
    <source>
        <dbReference type="Proteomes" id="UP000779070"/>
    </source>
</evidence>
<proteinExistence type="predicted"/>
<evidence type="ECO:0000313" key="1">
    <source>
        <dbReference type="EMBL" id="MBN3576432.1"/>
    </source>
</evidence>
<name>A0ABS2ZYB8_9VIBR</name>
<comment type="caution">
    <text evidence="1">The sequence shown here is derived from an EMBL/GenBank/DDBJ whole genome shotgun (WGS) entry which is preliminary data.</text>
</comment>
<dbReference type="EMBL" id="JAFHLB010000002">
    <property type="protein sequence ID" value="MBN3576432.1"/>
    <property type="molecule type" value="Genomic_DNA"/>
</dbReference>